<sequence>MGLRIASLFMLWLALANTNEIRKGRARNHGNYVCSTWGNNHFKTFDGDIYQFPGICEYNFVSDCQETYKEFSVHIQRGLNSNNHPEIQYILLTTQDFTVYLQPKLTVVDGQIAKTPYYSSGLLIESSDIYTKVYAKLGLILIWNQEDALLVELDSKFSNQTCGLCGDYNGIPIYNEFISGVASYNAITYGNLQKISKPNDECEDPDETLALPSCNEHRDECERLLTSSAFDDCQSRLNLEMYIQACMQDKCACNGNEDNFCLCSTISEYSRQCSHAGGRPGEWRTESFCPKTCPGNMIYRESGSPCMDTCSHLEISSLCEEHYMDGCFCPEGTVYDDITQKGCIPVSQCHCRLHGNGYSPGESITNECEECTCDSGRWTCKDLPCAGMCSVEGGSHITTFDGKKYTFHGDCYYVLAKGTVNDTHALLAELAPCGSTDGQTCLKTVVLLVDAKKNVVVFKSDGSVLLNEMTVNVPHVSASFSVFKPSSYYLIVQTSFGLQLQIQLFPIMQLFVTVDQSVQGNLQGLCGNFNGMEGDDFKTTSGLVEATGTAFANTWKAQSICADQAERLEDPCSLSIESANYAEHWCSLLKNSEGPFARCHSVIDPSEYYKRCKYDTCLCKDNEECLCAALSSYSRACAFKGIILGGWRQSICTGELSACSGNQIFLYNLTMCEQTCRSIADGEKHCLQDFAPVDGCGCPDNTYLDNQDTCVPISKCPCYYKGSYLEPGEYVIKDGERCVCRNAKVQCTSMYMRMKSITECPSNKTYFDCNTSPNWSSQTPIQLRCGTPQTDHYQAECVSGCVCPEGLFDDGRGGCVKEEDCPCFHNNEWYNHGRSIAVDCNTCTCQKGVWSCTETACYGTCMIYGSGHYITFDGKFYDFDGSCEYVATQDYCGDKNSVGSFSIITENVPCGTTGVTCSKAIKMFLGNIELKLENKDYKEIPRDIGGDVYYWNKTVGLYLVIEASNGVMLIWDKKTTVFIKLTPDYKGKVCGLCGNFDDKSNNDFTTRSGLQETSALTFGNSWKQSSMCPDVTEEVKPCDLKPHRKSWAEKECSLILGDVFKICHSKVNPTPFYDACVHDACSCDSGGDCDCFCSAVAAYAQECTKAEACVFWRTPDICPIFCDYYNPPDVCEWHYEPCGSDVMTCRMINNVSTNFSIPYLEGCYPRCPEKTPIYNEETKECVTSDKCWCYVNGSPVRPGEEIPTENCTKCVCGPSGSIDCVPLPACPCVINGTRYEVEETVAVVQDGDMCTIYICAANGTIVPGKIVPCPSTTSPLTPTSPSTHSPTSTIITSSGTTTITTIVTTPGTTTPCLELICDWSQWFDVSKPEEGGGDYETYDEINKHGHEICGHPENIECRAKDKPDLSLEQLGQKVECNVTYGLICKNEEQATSIWRLCYNYEIRVSCCEWKEIPCRTPATSPVTIRTTIPTTTATLPTKSTTSPPITTPATISQTTPSVTSPVTSASTVPTTTPTPTSSESSSSTTTSTPPLSTLSTSSTLGTTTTVPGTSVPTPTITSTVPLTIRTQTQPPPTELPITSCDCIWTPWIDVSKPNISDVNSGDYETFENIKNHNSTWECIKAENISCRATNHTNTSLEDLGQNVECNVNTGLICNNKDQVNSNNKYCHNYEIRICCIQNETCITSTEYSTSRPTTLSTTTRTASTITLWTTTHPPVSTTGPSSTTSGTMPSSSSTPGTTPVTPPPTTSLITLTTTSASPPTPTHTTSLSPPSSTRTSSPGSTTVETVSTTTLPPTPTTGPSSTTSGTTSSSSSTPGTTPVTPPPTTSPTTLTTTSTSPPTPTHTTSLTPPSSTSKEPCTVPPGGCTWTDWIDESYPEYGSNGGDDETFESIQINRPPWNCAKVENISCRAEKYPDKPISDLGQKVECNVNTGLLCKNEDQKPGGIIPMPVCINYQIKVCCVPELPPWCTTSTTTTTKHSISTELTITTTTSTPSTTTTTKSTLPPTSTPGPSSTTSGTTSSSSSTPGTTPVTPPPTTSPTTLTTTSTSPPTPTHTTSLTPPSSTSKGTTPPGTTTAPVSTTTLPPTSTPGPSSTTSGTTSSSSSTPGTTPVTPPPTTSPTTLTTTSTSPPTPTHTTSLTPPSSTSKGTTPPGTTTAPVSTTTLPPTSTPGPSSTTSGTTSSSSSTPGTTPVTPPPTTSPTTLTTTSTSPPTPTHTTSLTPPSSTSKGTTPPGTTTAPVSTTTLPPTSTPGPSSTTSGTTSSSSSTPGTTPVTPPPTTSPTTLTTTSTSPPTPTHTTSLTPPSSTSKGTTPPGTTTAPVSTTTLPPTSTPGPSSTTSGTTSSSSSTPGTTPVTPPPTTSPTTLTTTSKSPPTPTHTTSLTPPSSTSKGTTPPGTTTAPVSTTTLPPTSTPGPSSTTSGTTSSSSSTPGTTPVTPPPTTSPTTLTTTSTSPPTPTHTTSLTPPSSTSKEPCTVPPGGCTWTDWIDESYPEYGSNGGDDETFESIQINRPPWNCAKVENISCRAEKYPDKPISDLGQKVECNVNTGLLCKNEDQKPGGIIPMPVCINYQIKVCCVPELPPWCTTSTTTTTKHSISTELTITTTTSTPSTTTTTKSTLPPTSTPGPSSTTSGTTSSSSSTPGTTPVTPPPTTSPTTLTTTSTSPPTPTHTTSLTPPSSTSKGTTPPGTTTAPVSTTTLPPTSTPGPSSTTSGTTSSSSSTPGTTPVTPPPTTSPTTLTTTSTSPPTPTHTTSLTPPPSTSKGNCQAMGTRVSFPPSSTTVETVSTTTLPPTSTTGTTPPGTTTAPVSTTTLPPTSTPGPSSTTSGTTSSSSSTPGTTPVTPPPTTSPTTLTTTSTSPPTPTHTTSLTPPSSTSKGTSPPGSTTVETVSTTTLPPTSTTGTTPPGTTTAPVSTTTLPPTSTPGPSSTTSGTTSSSSSTPGTTPVTPPPTTSPTTLTTTSTSPPTPTHTTSLTPPSSTSKGTSPPSSTTVETVSTTTLPPTSTTGTTPPGTTTAPVSTTTLPPTSTPGPSSTTSGTTSSSSSTPGTTPVTPPPTTSPTTLTTTSTSPPTPTHTTSLTPPSSTSKGTSPPGSTTVETVSTTTLPPTSTTGTTPPGTTTAPVSTTTLPPTSTPGPSSTTSGTTSSSSSTPGTTPVTPPPTTSPTTLTTTSTSPPTPTHTTSLTPPSSTSKGTSPPSSTTVETVSTTTLPPTSTTGTTPPGTTTAPVSTTTLPPTSTPGPSSTTSGTTSSSSSTPGTTPVTPPPTTSPTTLTTTSTSPPTPTHTTSLTPPSSTSKGTSPPGSTTVETVSTTTLPPTSTTGTTPPGTTTAPVSTTTLPPTSTPGPSSTTSGTTSSSSSTPGTTPVTPPPTTSPTTLTTTSTSPPTPTHTTSLTPPSSTSKGTSPPGSTTVETVSTTTLPPTSTTGTTPPGTTTAPVSTTTLPPTSTPGPSSTTSGTTSSSSSTPGTTPVTPPPTTSPTTLTTTSTSPPTPTHTTSLTPPSSTSKGTSPPGSTTVETVSTTTLPPTSTTGTTPPGTTTAPVSTTTLPPTSTPGPSSTTSGTTSSSSSTPGTTPVTPPPTTSPTTLTTTSTSPPTPTHTTSLTPPSSTSKGTSPPGSTTVETVSTTTLPPTSTTGTTPPGTTTAPVSTTTLPPTSTPGPSSTTSGTTSSSSSTPGTTPVTPPPTTSPTTLTTTSTSPPTPTHTTSLTPPSSTSKGTSPPGSTTVETVSTTTLPPTSTTGTTPPGTTTAPVSTTTLPPTSTPGPSSTTSGTTSSSSSTPGTTPVTPPPTTSPTTLTTTSTSPPTPTHTTSLTPPSSTSKVTSSHFVTTLTGSSSTGTGFSSTSSPTITFSTPTLGSSSPLSTPYTSTSPSSVSTTLSEVTTSGTTPTKSFTTTSGTTSIPFTNVTSTTITTSAIVPPGSTSTSGTTPTSSAVTVPGSSTVTTLSTSSSTPSSGSNNCTISPNETYAPGQSWWPCNCTMAVCVENNTVQLFPVICEPPPKPTCANGLAPVQVLDDDQCCWHWECDCYCTGWGDPHYMTFDGLYYSYQGNCTYVLVEEINKTVDNFGVYIDNYHCDARDVVSCPRTLIVRHETQEVRIATVELNTLRVEVTVNKQTVALPYKKFGVSIYESGINHVVEIPELKMNVSYNGLSFSIRMPYSLFGNNTQGQCGTCNNNTADDCRLPNGNIAENCETMADHWQIVDPSKPQCSPGLIPTKSPGTTTGQPCKESSICKLILGSVFEKCHAVVNPDRFYAACVFDSCALPSLDLECSSLQIYATICADQNVCIDWRSHTNGVCSYECPKHKEYRACGPSKEITCKSSQQNETAVKQVEGCFCPNGTMLYDSGVDVCVNTCGCVGLDMIPREFGERFTADCQDCICLEGGNGIVCEPHKCPSQNKQSCNGNGFYEVNEVNPEDSCCPIVTCKCNTSLCTTESPKCTLGFEVYSYIPSDQCCPVYECVPKRVCVHQNAEFLPNSSVFVDKCQNCFCTNEVNVSTQLNVISCEHVPCDTYCEPGYERQSVEGECCGKCVQTKCIIHTSQSSNLILSPGEFVKDPYDNCTIYSCTSLQNQLISSTSEITCPAFNAESCKSGTITFLPNGCCKTCVPLDSPTLCSVREREDFIVYKNCRSVERVVMTECEGTCGTFSLYSVEANSLEHSCSCCREAKTSTRKVELKCPSGHSIQHKYVYVESCSCQDTHCNIPQSSEPLSLEENNESTSTPTASEAISLTTK</sequence>
<dbReference type="GO" id="GO:0005615">
    <property type="term" value="C:extracellular space"/>
    <property type="evidence" value="ECO:0007669"/>
    <property type="project" value="TreeGrafter"/>
</dbReference>
<feature type="compositionally biased region" description="Low complexity" evidence="9">
    <location>
        <begin position="3321"/>
        <end position="3417"/>
    </location>
</feature>
<feature type="compositionally biased region" description="Low complexity" evidence="9">
    <location>
        <begin position="3113"/>
        <end position="3209"/>
    </location>
</feature>
<dbReference type="CTD" id="4583"/>
<keyword evidence="2" id="KW-0964">Secreted</keyword>
<dbReference type="Pfam" id="PF08742">
    <property type="entry name" value="C8"/>
    <property type="match status" value="4"/>
</dbReference>
<dbReference type="RefSeq" id="XP_032043854.1">
    <property type="nucleotide sequence ID" value="XM_032187963.1"/>
</dbReference>
<keyword evidence="14" id="KW-1185">Reference proteome</keyword>
<evidence type="ECO:0000256" key="8">
    <source>
        <dbReference type="PROSITE-ProRule" id="PRU00039"/>
    </source>
</evidence>
<feature type="compositionally biased region" description="Low complexity" evidence="9">
    <location>
        <begin position="2905"/>
        <end position="3001"/>
    </location>
</feature>
<feature type="compositionally biased region" description="Low complexity" evidence="9">
    <location>
        <begin position="1649"/>
        <end position="1699"/>
    </location>
</feature>
<keyword evidence="5" id="KW-0186">Copper</keyword>
<dbReference type="InParanoid" id="A0A6J3D082"/>
<evidence type="ECO:0000256" key="3">
    <source>
        <dbReference type="ARBA" id="ARBA00022729"/>
    </source>
</evidence>
<dbReference type="InterPro" id="IPR002919">
    <property type="entry name" value="TIL_dom"/>
</dbReference>
<feature type="region of interest" description="Disordered" evidence="9">
    <location>
        <begin position="3858"/>
        <end position="3901"/>
    </location>
</feature>
<feature type="domain" description="VWFD" evidence="13">
    <location>
        <begin position="3971"/>
        <end position="4154"/>
    </location>
</feature>
<keyword evidence="6 8" id="KW-1015">Disulfide bond</keyword>
<dbReference type="PROSITE" id="PS01225">
    <property type="entry name" value="CTCK_2"/>
    <property type="match status" value="1"/>
</dbReference>
<feature type="compositionally biased region" description="Low complexity" evidence="9">
    <location>
        <begin position="1943"/>
        <end position="1989"/>
    </location>
</feature>
<dbReference type="Pfam" id="PF25962">
    <property type="entry name" value="TIL_OTOGL_Mucin"/>
    <property type="match status" value="1"/>
</dbReference>
<dbReference type="SMART" id="SM00041">
    <property type="entry name" value="CT"/>
    <property type="match status" value="1"/>
</dbReference>
<dbReference type="PANTHER" id="PTHR11339:SF371">
    <property type="entry name" value="MUCIN-2"/>
    <property type="match status" value="1"/>
</dbReference>
<dbReference type="Pfam" id="PF13330">
    <property type="entry name" value="Mucin2_WxxW"/>
    <property type="match status" value="4"/>
</dbReference>
<evidence type="ECO:0000256" key="1">
    <source>
        <dbReference type="ARBA" id="ARBA00004613"/>
    </source>
</evidence>
<dbReference type="PROSITE" id="PS50184">
    <property type="entry name" value="VWFC_2"/>
    <property type="match status" value="2"/>
</dbReference>
<feature type="chain" id="PRO_5026792542" evidence="10">
    <location>
        <begin position="19"/>
        <end position="4676"/>
    </location>
</feature>
<evidence type="ECO:0000256" key="6">
    <source>
        <dbReference type="ARBA" id="ARBA00023157"/>
    </source>
</evidence>
<feature type="compositionally biased region" description="Low complexity" evidence="9">
    <location>
        <begin position="1786"/>
        <end position="1813"/>
    </location>
</feature>
<feature type="compositionally biased region" description="Low complexity" evidence="9">
    <location>
        <begin position="2554"/>
        <end position="2600"/>
    </location>
</feature>
<feature type="compositionally biased region" description="Low complexity" evidence="9">
    <location>
        <begin position="2157"/>
        <end position="2229"/>
    </location>
</feature>
<feature type="signal peptide" evidence="10">
    <location>
        <begin position="1"/>
        <end position="18"/>
    </location>
</feature>
<dbReference type="FunFam" id="2.10.25.10:FF:000153">
    <property type="entry name" value="MUC5B isoform 1"/>
    <property type="match status" value="1"/>
</dbReference>
<feature type="compositionally biased region" description="Low complexity" evidence="9">
    <location>
        <begin position="3858"/>
        <end position="3900"/>
    </location>
</feature>
<dbReference type="PROSITE" id="PS51233">
    <property type="entry name" value="VWFD"/>
    <property type="match status" value="4"/>
</dbReference>
<feature type="compositionally biased region" description="Low complexity" evidence="9">
    <location>
        <begin position="2729"/>
        <end position="2793"/>
    </location>
</feature>
<dbReference type="Gene3D" id="2.10.25.10">
    <property type="entry name" value="Laminin"/>
    <property type="match status" value="4"/>
</dbReference>
<dbReference type="InterPro" id="IPR001846">
    <property type="entry name" value="VWF_type-D"/>
</dbReference>
<feature type="compositionally biased region" description="Low complexity" evidence="9">
    <location>
        <begin position="1997"/>
        <end position="2069"/>
    </location>
</feature>
<feature type="domain" description="CTCK" evidence="11">
    <location>
        <begin position="4549"/>
        <end position="4645"/>
    </location>
</feature>
<feature type="region of interest" description="Disordered" evidence="9">
    <location>
        <begin position="2554"/>
        <end position="3842"/>
    </location>
</feature>
<evidence type="ECO:0000259" key="12">
    <source>
        <dbReference type="PROSITE" id="PS50184"/>
    </source>
</evidence>
<feature type="domain" description="VWFC" evidence="12">
    <location>
        <begin position="4301"/>
        <end position="4370"/>
    </location>
</feature>
<feature type="compositionally biased region" description="Low complexity" evidence="9">
    <location>
        <begin position="2317"/>
        <end position="2389"/>
    </location>
</feature>
<feature type="compositionally biased region" description="Low complexity" evidence="9">
    <location>
        <begin position="3009"/>
        <end position="3105"/>
    </location>
</feature>
<feature type="region of interest" description="Disordered" evidence="9">
    <location>
        <begin position="1649"/>
        <end position="1821"/>
    </location>
</feature>
<dbReference type="GeneID" id="116489536"/>
<evidence type="ECO:0000256" key="10">
    <source>
        <dbReference type="SAM" id="SignalP"/>
    </source>
</evidence>
<feature type="compositionally biased region" description="Low complexity" evidence="9">
    <location>
        <begin position="3425"/>
        <end position="3521"/>
    </location>
</feature>
<dbReference type="InterPro" id="IPR058753">
    <property type="entry name" value="TIL_OTOGL_Mucin"/>
</dbReference>
<feature type="domain" description="VWFD" evidence="13">
    <location>
        <begin position="32"/>
        <end position="203"/>
    </location>
</feature>
<dbReference type="Pfam" id="PF01826">
    <property type="entry name" value="TIL"/>
    <property type="match status" value="1"/>
</dbReference>
<dbReference type="SMART" id="SM00214">
    <property type="entry name" value="VWC"/>
    <property type="match status" value="5"/>
</dbReference>
<protein>
    <submittedName>
        <fullName evidence="15">Mucin-2</fullName>
    </submittedName>
</protein>
<dbReference type="Pfam" id="PF00094">
    <property type="entry name" value="VWD"/>
    <property type="match status" value="4"/>
</dbReference>
<evidence type="ECO:0000259" key="13">
    <source>
        <dbReference type="PROSITE" id="PS51233"/>
    </source>
</evidence>
<evidence type="ECO:0000256" key="5">
    <source>
        <dbReference type="ARBA" id="ARBA00023008"/>
    </source>
</evidence>
<keyword evidence="4" id="KW-0677">Repeat</keyword>
<feature type="domain" description="VWFC" evidence="12">
    <location>
        <begin position="4408"/>
        <end position="4475"/>
    </location>
</feature>
<comment type="subcellular location">
    <subcellularLocation>
        <location evidence="1">Secreted</location>
    </subcellularLocation>
</comment>
<dbReference type="InterPro" id="IPR014853">
    <property type="entry name" value="VWF/SSPO/ZAN-like_Cys-rich_dom"/>
</dbReference>
<feature type="region of interest" description="Disordered" evidence="9">
    <location>
        <begin position="1427"/>
        <end position="1532"/>
    </location>
</feature>
<feature type="domain" description="VWFD" evidence="13">
    <location>
        <begin position="387"/>
        <end position="562"/>
    </location>
</feature>
<feature type="disulfide bond" evidence="8">
    <location>
        <begin position="4572"/>
        <end position="4621"/>
    </location>
</feature>
<evidence type="ECO:0000313" key="14">
    <source>
        <dbReference type="Proteomes" id="UP000504639"/>
    </source>
</evidence>
<evidence type="ECO:0000259" key="11">
    <source>
        <dbReference type="PROSITE" id="PS01225"/>
    </source>
</evidence>
<dbReference type="SUPFAM" id="SSF57603">
    <property type="entry name" value="FnI-like domain"/>
    <property type="match status" value="1"/>
</dbReference>
<name>A0A6J3D082_AYTFU</name>
<evidence type="ECO:0000256" key="7">
    <source>
        <dbReference type="ARBA" id="ARBA00023180"/>
    </source>
</evidence>
<dbReference type="InterPro" id="IPR006207">
    <property type="entry name" value="Cys_knot_C"/>
</dbReference>
<feature type="compositionally biased region" description="Low complexity" evidence="9">
    <location>
        <begin position="3737"/>
        <end position="3842"/>
    </location>
</feature>
<feature type="compositionally biased region" description="Low complexity" evidence="9">
    <location>
        <begin position="3529"/>
        <end position="3625"/>
    </location>
</feature>
<dbReference type="CDD" id="cd19941">
    <property type="entry name" value="TIL"/>
    <property type="match status" value="4"/>
</dbReference>
<evidence type="ECO:0000256" key="9">
    <source>
        <dbReference type="SAM" id="MobiDB-lite"/>
    </source>
</evidence>
<dbReference type="PROSITE" id="PS01208">
    <property type="entry name" value="VWFC_1"/>
    <property type="match status" value="2"/>
</dbReference>
<dbReference type="InterPro" id="IPR025155">
    <property type="entry name" value="WxxW_domain"/>
</dbReference>
<feature type="disulfide bond" evidence="8">
    <location>
        <begin position="4587"/>
        <end position="4639"/>
    </location>
</feature>
<gene>
    <name evidence="15" type="primary">MUC2</name>
</gene>
<dbReference type="InterPro" id="IPR036084">
    <property type="entry name" value="Ser_inhib-like_sf"/>
</dbReference>
<feature type="compositionally biased region" description="Low complexity" evidence="9">
    <location>
        <begin position="2688"/>
        <end position="2708"/>
    </location>
</feature>
<reference evidence="15" key="1">
    <citation type="submission" date="2025-08" db="UniProtKB">
        <authorList>
            <consortium name="RefSeq"/>
        </authorList>
    </citation>
    <scope>IDENTIFICATION</scope>
    <source>
        <tissue evidence="15">Lung</tissue>
    </source>
</reference>
<feature type="compositionally biased region" description="Low complexity" evidence="9">
    <location>
        <begin position="3633"/>
        <end position="3729"/>
    </location>
</feature>
<feature type="compositionally biased region" description="Low complexity" evidence="9">
    <location>
        <begin position="2801"/>
        <end position="2897"/>
    </location>
</feature>
<evidence type="ECO:0000313" key="15">
    <source>
        <dbReference type="RefSeq" id="XP_032043854.1"/>
    </source>
</evidence>
<feature type="compositionally biased region" description="Low complexity" evidence="9">
    <location>
        <begin position="2397"/>
        <end position="2424"/>
    </location>
</feature>
<dbReference type="GO" id="GO:0031012">
    <property type="term" value="C:extracellular matrix"/>
    <property type="evidence" value="ECO:0007669"/>
    <property type="project" value="TreeGrafter"/>
</dbReference>
<feature type="region of interest" description="Disordered" evidence="9">
    <location>
        <begin position="1943"/>
        <end position="2432"/>
    </location>
</feature>
<dbReference type="SMART" id="SM00216">
    <property type="entry name" value="VWD"/>
    <property type="match status" value="4"/>
</dbReference>
<accession>A0A6J3D082</accession>
<keyword evidence="3 10" id="KW-0732">Signal</keyword>
<dbReference type="SUPFAM" id="SSF57567">
    <property type="entry name" value="Serine protease inhibitors"/>
    <property type="match status" value="4"/>
</dbReference>
<organism evidence="14 15">
    <name type="scientific">Aythya fuligula</name>
    <name type="common">Tufted duck</name>
    <name type="synonym">Anas fuligula</name>
    <dbReference type="NCBI Taxonomy" id="219594"/>
    <lineage>
        <taxon>Eukaryota</taxon>
        <taxon>Metazoa</taxon>
        <taxon>Chordata</taxon>
        <taxon>Craniata</taxon>
        <taxon>Vertebrata</taxon>
        <taxon>Euteleostomi</taxon>
        <taxon>Archelosauria</taxon>
        <taxon>Archosauria</taxon>
        <taxon>Dinosauria</taxon>
        <taxon>Saurischia</taxon>
        <taxon>Theropoda</taxon>
        <taxon>Coelurosauria</taxon>
        <taxon>Aves</taxon>
        <taxon>Neognathae</taxon>
        <taxon>Galloanserae</taxon>
        <taxon>Anseriformes</taxon>
        <taxon>Anatidae</taxon>
        <taxon>Aythyinae</taxon>
        <taxon>Aythya</taxon>
    </lineage>
</organism>
<dbReference type="Proteomes" id="UP000504639">
    <property type="component" value="Chromosome 5"/>
</dbReference>
<feature type="compositionally biased region" description="Low complexity" evidence="9">
    <location>
        <begin position="3217"/>
        <end position="3313"/>
    </location>
</feature>
<feature type="region of interest" description="Disordered" evidence="9">
    <location>
        <begin position="4650"/>
        <end position="4676"/>
    </location>
</feature>
<comment type="caution">
    <text evidence="8">Lacks conserved residue(s) required for the propagation of feature annotation.</text>
</comment>
<dbReference type="InterPro" id="IPR001007">
    <property type="entry name" value="VWF_dom"/>
</dbReference>
<feature type="disulfide bond" evidence="8">
    <location>
        <begin position="4583"/>
        <end position="4637"/>
    </location>
</feature>
<proteinExistence type="predicted"/>
<evidence type="ECO:0000256" key="4">
    <source>
        <dbReference type="ARBA" id="ARBA00022737"/>
    </source>
</evidence>
<dbReference type="SMART" id="SM00832">
    <property type="entry name" value="C8"/>
    <property type="match status" value="3"/>
</dbReference>
<feature type="compositionally biased region" description="Low complexity" evidence="9">
    <location>
        <begin position="2077"/>
        <end position="2149"/>
    </location>
</feature>
<dbReference type="InterPro" id="IPR050780">
    <property type="entry name" value="Mucin_vWF_Thrombospondin_sf"/>
</dbReference>
<dbReference type="FunFam" id="2.10.25.10:FF:000674">
    <property type="entry name" value="Mucin-2"/>
    <property type="match status" value="1"/>
</dbReference>
<feature type="domain" description="VWFD" evidence="13">
    <location>
        <begin position="859"/>
        <end position="1029"/>
    </location>
</feature>
<feature type="compositionally biased region" description="Low complexity" evidence="9">
    <location>
        <begin position="2608"/>
        <end position="2680"/>
    </location>
</feature>
<feature type="compositionally biased region" description="Low complexity" evidence="9">
    <location>
        <begin position="4650"/>
        <end position="4670"/>
    </location>
</feature>
<evidence type="ECO:0000256" key="2">
    <source>
        <dbReference type="ARBA" id="ARBA00022525"/>
    </source>
</evidence>
<feature type="compositionally biased region" description="Low complexity" evidence="9">
    <location>
        <begin position="2237"/>
        <end position="2309"/>
    </location>
</feature>
<feature type="compositionally biased region" description="Low complexity" evidence="9">
    <location>
        <begin position="1427"/>
        <end position="1523"/>
    </location>
</feature>
<feature type="compositionally biased region" description="Low complexity" evidence="9">
    <location>
        <begin position="1706"/>
        <end position="1778"/>
    </location>
</feature>
<dbReference type="KEGG" id="aful:116489536"/>
<keyword evidence="7" id="KW-0325">Glycoprotein</keyword>
<dbReference type="SMART" id="SM00215">
    <property type="entry name" value="VWC_out"/>
    <property type="match status" value="3"/>
</dbReference>
<dbReference type="PROSITE" id="PS01185">
    <property type="entry name" value="CTCK_1"/>
    <property type="match status" value="1"/>
</dbReference>
<dbReference type="PANTHER" id="PTHR11339">
    <property type="entry name" value="EXTRACELLULAR MATRIX GLYCOPROTEIN RELATED"/>
    <property type="match status" value="1"/>
</dbReference>